<proteinExistence type="predicted"/>
<reference evidence="2" key="1">
    <citation type="submission" date="2020-08" db="EMBL/GenBank/DDBJ databases">
        <title>Spodoptera exigua strain:BAW_Kor-Di-RS1 Genome sequencing and assembly.</title>
        <authorList>
            <person name="Kim J."/>
            <person name="Nam H.Y."/>
            <person name="Kwon M."/>
            <person name="Choi J.H."/>
            <person name="Cho S.R."/>
            <person name="Kim G.-H."/>
        </authorList>
    </citation>
    <scope>NUCLEOTIDE SEQUENCE</scope>
    <source>
        <strain evidence="2">BAW_Kor-Di-RS1</strain>
        <tissue evidence="2">Whole-body</tissue>
    </source>
</reference>
<dbReference type="EMBL" id="JACKWZ010000002">
    <property type="protein sequence ID" value="KAF9424612.1"/>
    <property type="molecule type" value="Genomic_DNA"/>
</dbReference>
<protein>
    <recommendedName>
        <fullName evidence="4">Secreted protein</fullName>
    </recommendedName>
</protein>
<dbReference type="AlphaFoldDB" id="A0A835GRP3"/>
<feature type="signal peptide" evidence="1">
    <location>
        <begin position="1"/>
        <end position="16"/>
    </location>
</feature>
<evidence type="ECO:0000313" key="3">
    <source>
        <dbReference type="Proteomes" id="UP000648187"/>
    </source>
</evidence>
<accession>A0A835GRP3</accession>
<organism evidence="2 3">
    <name type="scientific">Spodoptera exigua</name>
    <name type="common">Beet armyworm</name>
    <name type="synonym">Noctua fulgens</name>
    <dbReference type="NCBI Taxonomy" id="7107"/>
    <lineage>
        <taxon>Eukaryota</taxon>
        <taxon>Metazoa</taxon>
        <taxon>Ecdysozoa</taxon>
        <taxon>Arthropoda</taxon>
        <taxon>Hexapoda</taxon>
        <taxon>Insecta</taxon>
        <taxon>Pterygota</taxon>
        <taxon>Neoptera</taxon>
        <taxon>Endopterygota</taxon>
        <taxon>Lepidoptera</taxon>
        <taxon>Glossata</taxon>
        <taxon>Ditrysia</taxon>
        <taxon>Noctuoidea</taxon>
        <taxon>Noctuidae</taxon>
        <taxon>Amphipyrinae</taxon>
        <taxon>Spodoptera</taxon>
    </lineage>
</organism>
<sequence>MHMIMHFVLIITLCEGQLNEHHVPAEVGTGVRNQDREERWRPEHRSPWHRMLLLKTIPKKLNNQGLGMVHPQNTGVKEH</sequence>
<keyword evidence="1" id="KW-0732">Signal</keyword>
<name>A0A835GRP3_SPOEX</name>
<gene>
    <name evidence="2" type="ORF">HW555_000423</name>
</gene>
<comment type="caution">
    <text evidence="2">The sequence shown here is derived from an EMBL/GenBank/DDBJ whole genome shotgun (WGS) entry which is preliminary data.</text>
</comment>
<evidence type="ECO:0008006" key="4">
    <source>
        <dbReference type="Google" id="ProtNLM"/>
    </source>
</evidence>
<dbReference type="Proteomes" id="UP000648187">
    <property type="component" value="Unassembled WGS sequence"/>
</dbReference>
<evidence type="ECO:0000256" key="1">
    <source>
        <dbReference type="SAM" id="SignalP"/>
    </source>
</evidence>
<evidence type="ECO:0000313" key="2">
    <source>
        <dbReference type="EMBL" id="KAF9424612.1"/>
    </source>
</evidence>
<keyword evidence="3" id="KW-1185">Reference proteome</keyword>
<feature type="chain" id="PRO_5032910148" description="Secreted protein" evidence="1">
    <location>
        <begin position="17"/>
        <end position="79"/>
    </location>
</feature>